<dbReference type="PANTHER" id="PTHR37805">
    <property type="entry name" value="CYTOPLASMIC PROTEIN-RELATED"/>
    <property type="match status" value="1"/>
</dbReference>
<evidence type="ECO:0000313" key="2">
    <source>
        <dbReference type="Proteomes" id="UP000279029"/>
    </source>
</evidence>
<sequence length="180" mass="20801">MDNNDILIRVRYALDIKNTDMVDIFKLGGLEFTKEEVMKLLTRSKDSYYDEAESHDETSLNTEEEHIKCNHKTLEAFFNGLIIFKRGRQEKSDQGQKPVLAMKDSGSVNNVMLKKLKIALSLSSDDVMEIFELADETIGKAELGALFRKEGHKHYRECGDKYARRFLKGLSLKYRDDLQQ</sequence>
<accession>A0A3P7RZC1</accession>
<protein>
    <recommendedName>
        <fullName evidence="3">Cytoplasmic protein</fullName>
    </recommendedName>
</protein>
<keyword evidence="2" id="KW-1185">Reference proteome</keyword>
<evidence type="ECO:0000313" key="1">
    <source>
        <dbReference type="EMBL" id="VDN46049.1"/>
    </source>
</evidence>
<gene>
    <name evidence="1" type="ORF">PATL70BA_0206</name>
</gene>
<dbReference type="EMBL" id="LR130778">
    <property type="protein sequence ID" value="VDN46049.1"/>
    <property type="molecule type" value="Genomic_DNA"/>
</dbReference>
<organism evidence="1 2">
    <name type="scientific">Petrocella atlantisensis</name>
    <dbReference type="NCBI Taxonomy" id="2173034"/>
    <lineage>
        <taxon>Bacteria</taxon>
        <taxon>Bacillati</taxon>
        <taxon>Bacillota</taxon>
        <taxon>Clostridia</taxon>
        <taxon>Lachnospirales</taxon>
        <taxon>Vallitaleaceae</taxon>
        <taxon>Petrocella</taxon>
    </lineage>
</organism>
<dbReference type="PANTHER" id="PTHR37805:SF1">
    <property type="entry name" value="CYTOPLASMIC PROTEIN"/>
    <property type="match status" value="1"/>
</dbReference>
<dbReference type="KEGG" id="cbar:PATL70BA_0206"/>
<dbReference type="Proteomes" id="UP000279029">
    <property type="component" value="Chromosome"/>
</dbReference>
<evidence type="ECO:0008006" key="3">
    <source>
        <dbReference type="Google" id="ProtNLM"/>
    </source>
</evidence>
<dbReference type="AlphaFoldDB" id="A0A3P7RZC1"/>
<name>A0A3P7RZC1_9FIRM</name>
<reference evidence="1 2" key="1">
    <citation type="submission" date="2018-09" db="EMBL/GenBank/DDBJ databases">
        <authorList>
            <person name="Postec A."/>
        </authorList>
    </citation>
    <scope>NUCLEOTIDE SEQUENCE [LARGE SCALE GENOMIC DNA]</scope>
    <source>
        <strain evidence="1">70B-A</strain>
    </source>
</reference>
<dbReference type="InterPro" id="IPR009921">
    <property type="entry name" value="YehS-like"/>
</dbReference>
<proteinExistence type="predicted"/>
<dbReference type="Pfam" id="PF07308">
    <property type="entry name" value="DUF1456"/>
    <property type="match status" value="2"/>
</dbReference>
<dbReference type="OrthoDB" id="9788465at2"/>
<dbReference type="RefSeq" id="WP_125135622.1">
    <property type="nucleotide sequence ID" value="NZ_LR130778.1"/>
</dbReference>